<gene>
    <name evidence="15 19" type="primary">ftsH</name>
    <name evidence="19" type="ORF">JYK00_04825</name>
</gene>
<dbReference type="SUPFAM" id="SSF140990">
    <property type="entry name" value="FtsH protease domain-like"/>
    <property type="match status" value="1"/>
</dbReference>
<feature type="binding site" evidence="15">
    <location>
        <position position="422"/>
    </location>
    <ligand>
        <name>Zn(2+)</name>
        <dbReference type="ChEBI" id="CHEBI:29105"/>
        <note>catalytic</note>
    </ligand>
</feature>
<comment type="similarity">
    <text evidence="2 15">In the C-terminal section; belongs to the peptidase M41 family.</text>
</comment>
<dbReference type="Gene3D" id="3.30.720.210">
    <property type="match status" value="1"/>
</dbReference>
<evidence type="ECO:0000256" key="2">
    <source>
        <dbReference type="ARBA" id="ARBA00010044"/>
    </source>
</evidence>
<feature type="coiled-coil region" evidence="17">
    <location>
        <begin position="564"/>
        <end position="591"/>
    </location>
</feature>
<feature type="active site" evidence="15">
    <location>
        <position position="423"/>
    </location>
</feature>
<keyword evidence="6 15" id="KW-0812">Transmembrane</keyword>
<evidence type="ECO:0000256" key="15">
    <source>
        <dbReference type="HAMAP-Rule" id="MF_01458"/>
    </source>
</evidence>
<keyword evidence="17" id="KW-0175">Coiled coil</keyword>
<keyword evidence="7 15" id="KW-0479">Metal-binding</keyword>
<evidence type="ECO:0000256" key="14">
    <source>
        <dbReference type="ARBA" id="ARBA00023136"/>
    </source>
</evidence>
<dbReference type="Gene3D" id="1.10.8.60">
    <property type="match status" value="1"/>
</dbReference>
<dbReference type="InterPro" id="IPR003959">
    <property type="entry name" value="ATPase_AAA_core"/>
</dbReference>
<proteinExistence type="inferred from homology"/>
<dbReference type="EMBL" id="CP071446">
    <property type="protein sequence ID" value="QTA38833.1"/>
    <property type="molecule type" value="Genomic_DNA"/>
</dbReference>
<dbReference type="InterPro" id="IPR003593">
    <property type="entry name" value="AAA+_ATPase"/>
</dbReference>
<dbReference type="NCBIfam" id="TIGR01241">
    <property type="entry name" value="FtsH_fam"/>
    <property type="match status" value="1"/>
</dbReference>
<keyword evidence="13 15" id="KW-0482">Metalloprotease</keyword>
<comment type="similarity">
    <text evidence="16">Belongs to the AAA ATPase family.</text>
</comment>
<dbReference type="InterPro" id="IPR027417">
    <property type="entry name" value="P-loop_NTPase"/>
</dbReference>
<dbReference type="Pfam" id="PF01434">
    <property type="entry name" value="Peptidase_M41"/>
    <property type="match status" value="1"/>
</dbReference>
<keyword evidence="3 15" id="KW-1003">Cell membrane</keyword>
<dbReference type="HAMAP" id="MF_01458">
    <property type="entry name" value="FtsH"/>
    <property type="match status" value="1"/>
</dbReference>
<dbReference type="Gene3D" id="1.20.58.760">
    <property type="entry name" value="Peptidase M41"/>
    <property type="match status" value="1"/>
</dbReference>
<dbReference type="PANTHER" id="PTHR23076:SF97">
    <property type="entry name" value="ATP-DEPENDENT ZINC METALLOPROTEASE YME1L1"/>
    <property type="match status" value="1"/>
</dbReference>
<feature type="binding site" evidence="15">
    <location>
        <begin position="200"/>
        <end position="207"/>
    </location>
    <ligand>
        <name>ATP</name>
        <dbReference type="ChEBI" id="CHEBI:30616"/>
    </ligand>
</feature>
<evidence type="ECO:0000256" key="4">
    <source>
        <dbReference type="ARBA" id="ARBA00022519"/>
    </source>
</evidence>
<feature type="domain" description="AAA+ ATPase" evidence="18">
    <location>
        <begin position="192"/>
        <end position="331"/>
    </location>
</feature>
<evidence type="ECO:0000256" key="3">
    <source>
        <dbReference type="ARBA" id="ARBA00022475"/>
    </source>
</evidence>
<name>A0ABX7S8A8_9BACT</name>
<evidence type="ECO:0000256" key="7">
    <source>
        <dbReference type="ARBA" id="ARBA00022723"/>
    </source>
</evidence>
<dbReference type="EC" id="3.4.24.-" evidence="15"/>
<dbReference type="Pfam" id="PF06480">
    <property type="entry name" value="FtsH_ext"/>
    <property type="match status" value="1"/>
</dbReference>
<evidence type="ECO:0000256" key="12">
    <source>
        <dbReference type="ARBA" id="ARBA00022989"/>
    </source>
</evidence>
<accession>A0ABX7S8A8</accession>
<dbReference type="Pfam" id="PF00004">
    <property type="entry name" value="AAA"/>
    <property type="match status" value="1"/>
</dbReference>
<dbReference type="PROSITE" id="PS00674">
    <property type="entry name" value="AAA"/>
    <property type="match status" value="1"/>
</dbReference>
<keyword evidence="11 15" id="KW-0067">ATP-binding</keyword>
<evidence type="ECO:0000256" key="1">
    <source>
        <dbReference type="ARBA" id="ARBA00004370"/>
    </source>
</evidence>
<dbReference type="CDD" id="cd19501">
    <property type="entry name" value="RecA-like_FtsH"/>
    <property type="match status" value="1"/>
</dbReference>
<dbReference type="InterPro" id="IPR000642">
    <property type="entry name" value="Peptidase_M41"/>
</dbReference>
<feature type="transmembrane region" description="Helical" evidence="15">
    <location>
        <begin position="7"/>
        <end position="26"/>
    </location>
</feature>
<evidence type="ECO:0000256" key="17">
    <source>
        <dbReference type="SAM" id="Coils"/>
    </source>
</evidence>
<evidence type="ECO:0000313" key="19">
    <source>
        <dbReference type="EMBL" id="QTA38833.1"/>
    </source>
</evidence>
<organism evidence="19 20">
    <name type="scientific">Thermosipho ferrireducens</name>
    <dbReference type="NCBI Taxonomy" id="2571116"/>
    <lineage>
        <taxon>Bacteria</taxon>
        <taxon>Thermotogati</taxon>
        <taxon>Thermotogota</taxon>
        <taxon>Thermotogae</taxon>
        <taxon>Thermotogales</taxon>
        <taxon>Fervidobacteriaceae</taxon>
        <taxon>Thermosipho</taxon>
    </lineage>
</organism>
<dbReference type="Pfam" id="PF17862">
    <property type="entry name" value="AAA_lid_3"/>
    <property type="match status" value="1"/>
</dbReference>
<feature type="transmembrane region" description="Helical" evidence="15">
    <location>
        <begin position="107"/>
        <end position="129"/>
    </location>
</feature>
<keyword evidence="5 15" id="KW-0645">Protease</keyword>
<evidence type="ECO:0000256" key="16">
    <source>
        <dbReference type="RuleBase" id="RU003651"/>
    </source>
</evidence>
<dbReference type="Proteomes" id="UP000671862">
    <property type="component" value="Chromosome"/>
</dbReference>
<dbReference type="SUPFAM" id="SSF52540">
    <property type="entry name" value="P-loop containing nucleoside triphosphate hydrolases"/>
    <property type="match status" value="1"/>
</dbReference>
<sequence>MNKGIGSLIIGLLIILALFWIFEGIFTGNKMPEVNMPYSEFIKRVNSSESDITNVTIKDDGNISITTISGRKYNIYAPWVQYDITLINNLVDKGIRVTGEKGIDSSFWVNIVGNLLFFVLMLFIFGFLIRGLGGRNTQAFSFTKSRAEKVLPGKKKITFKDVAGVDEAVEELKEVVEFLKNPLRFNKIGARMPKGILLVGPPGTGKTLLARAVAGEANVPFFHISGSDFVELFVGVGAARVRDLFNQAKANAPCIVFIDEIDAVGRHRGAGLGGGHDEREQTLNQLLVEMDGFDVKEGIIVMAATNRPDILDPALLRPGRFDKKVIIDPPDVKGREEILKIHLRGKPLEEDVDVKVLAKRTTGFVGADLENLINEAALLAAKEGRDKMKMVDFEEAIDRVIAGPARKSRVISDKQKEIVAYHELGHAIVGTALPHSDPVHKVSIIPRGYRALGFTLHLPVEDKYLISKNELLDNITAILGGRAAEEIVFNDVTSGAANDIERATEMARKMVCELGMSEKFGPLAWGKTEQEIFLGKELTRIKNYSEEVARWIDEEVQKIINKCYGKAKEILQKHREKLDELARILLEKEEISGEELRKLLEGDGIVVEENPWIEPNS</sequence>
<keyword evidence="10 15" id="KW-0862">Zinc</keyword>
<dbReference type="InterPro" id="IPR005936">
    <property type="entry name" value="FtsH"/>
</dbReference>
<evidence type="ECO:0000256" key="13">
    <source>
        <dbReference type="ARBA" id="ARBA00023049"/>
    </source>
</evidence>
<comment type="cofactor">
    <cofactor evidence="15">
        <name>Zn(2+)</name>
        <dbReference type="ChEBI" id="CHEBI:29105"/>
    </cofactor>
    <text evidence="15">Binds 1 zinc ion per subunit.</text>
</comment>
<evidence type="ECO:0000256" key="9">
    <source>
        <dbReference type="ARBA" id="ARBA00022801"/>
    </source>
</evidence>
<feature type="binding site" evidence="15">
    <location>
        <position position="426"/>
    </location>
    <ligand>
        <name>Zn(2+)</name>
        <dbReference type="ChEBI" id="CHEBI:29105"/>
        <note>catalytic</note>
    </ligand>
</feature>
<dbReference type="InterPro" id="IPR003960">
    <property type="entry name" value="ATPase_AAA_CS"/>
</dbReference>
<evidence type="ECO:0000256" key="5">
    <source>
        <dbReference type="ARBA" id="ARBA00022670"/>
    </source>
</evidence>
<evidence type="ECO:0000256" key="11">
    <source>
        <dbReference type="ARBA" id="ARBA00022840"/>
    </source>
</evidence>
<keyword evidence="14 15" id="KW-0472">Membrane</keyword>
<evidence type="ECO:0000256" key="6">
    <source>
        <dbReference type="ARBA" id="ARBA00022692"/>
    </source>
</evidence>
<comment type="subcellular location">
    <subcellularLocation>
        <location evidence="15">Cell membrane</location>
        <topology evidence="15">Multi-pass membrane protein</topology>
        <orientation evidence="15">Cytoplasmic side</orientation>
    </subcellularLocation>
    <subcellularLocation>
        <location evidence="1">Membrane</location>
    </subcellularLocation>
</comment>
<dbReference type="InterPro" id="IPR011546">
    <property type="entry name" value="Pept_M41_FtsH_extracell"/>
</dbReference>
<protein>
    <recommendedName>
        <fullName evidence="15">ATP-dependent zinc metalloprotease FtsH</fullName>
        <ecNumber evidence="15">3.4.24.-</ecNumber>
    </recommendedName>
</protein>
<dbReference type="PANTHER" id="PTHR23076">
    <property type="entry name" value="METALLOPROTEASE M41 FTSH"/>
    <property type="match status" value="1"/>
</dbReference>
<keyword evidence="12 15" id="KW-1133">Transmembrane helix</keyword>
<reference evidence="19 20" key="1">
    <citation type="submission" date="2021-03" db="EMBL/GenBank/DDBJ databases">
        <title>Thermosipho ferrireducens sp.nov., an anaerobic thermophilic iron-reducing bacterium isolated from a deep-sea hydrothermal sulfide deposits.</title>
        <authorList>
            <person name="Zeng X."/>
            <person name="Chen Y."/>
            <person name="Shao Z."/>
        </authorList>
    </citation>
    <scope>NUCLEOTIDE SEQUENCE [LARGE SCALE GENOMIC DNA]</scope>
    <source>
        <strain evidence="19 20">JL129W03</strain>
    </source>
</reference>
<evidence type="ECO:0000256" key="8">
    <source>
        <dbReference type="ARBA" id="ARBA00022741"/>
    </source>
</evidence>
<dbReference type="InterPro" id="IPR037219">
    <property type="entry name" value="Peptidase_M41-like"/>
</dbReference>
<dbReference type="Gene3D" id="3.40.50.300">
    <property type="entry name" value="P-loop containing nucleotide triphosphate hydrolases"/>
    <property type="match status" value="1"/>
</dbReference>
<keyword evidence="9 15" id="KW-0378">Hydrolase</keyword>
<dbReference type="GO" id="GO:0008237">
    <property type="term" value="F:metallopeptidase activity"/>
    <property type="evidence" value="ECO:0007669"/>
    <property type="project" value="UniProtKB-KW"/>
</dbReference>
<feature type="binding site" evidence="15">
    <location>
        <position position="499"/>
    </location>
    <ligand>
        <name>Zn(2+)</name>
        <dbReference type="ChEBI" id="CHEBI:29105"/>
        <note>catalytic</note>
    </ligand>
</feature>
<comment type="function">
    <text evidence="15">Acts as a processive, ATP-dependent zinc metallopeptidase for both cytoplasmic and membrane proteins. Plays a role in the quality control of integral membrane proteins.</text>
</comment>
<comment type="subunit">
    <text evidence="15">Homohexamer.</text>
</comment>
<dbReference type="RefSeq" id="WP_207567550.1">
    <property type="nucleotide sequence ID" value="NZ_CP071446.1"/>
</dbReference>
<comment type="similarity">
    <text evidence="15">In the central section; belongs to the AAA ATPase family.</text>
</comment>
<evidence type="ECO:0000313" key="20">
    <source>
        <dbReference type="Proteomes" id="UP000671862"/>
    </source>
</evidence>
<evidence type="ECO:0000259" key="18">
    <source>
        <dbReference type="SMART" id="SM00382"/>
    </source>
</evidence>
<dbReference type="SMART" id="SM00382">
    <property type="entry name" value="AAA"/>
    <property type="match status" value="1"/>
</dbReference>
<keyword evidence="8 15" id="KW-0547">Nucleotide-binding</keyword>
<dbReference type="InterPro" id="IPR041569">
    <property type="entry name" value="AAA_lid_3"/>
</dbReference>
<keyword evidence="4" id="KW-0997">Cell inner membrane</keyword>
<keyword evidence="20" id="KW-1185">Reference proteome</keyword>
<evidence type="ECO:0000256" key="10">
    <source>
        <dbReference type="ARBA" id="ARBA00022833"/>
    </source>
</evidence>